<organism evidence="7 8">
    <name type="scientific">Papaver somniferum</name>
    <name type="common">Opium poppy</name>
    <dbReference type="NCBI Taxonomy" id="3469"/>
    <lineage>
        <taxon>Eukaryota</taxon>
        <taxon>Viridiplantae</taxon>
        <taxon>Streptophyta</taxon>
        <taxon>Embryophyta</taxon>
        <taxon>Tracheophyta</taxon>
        <taxon>Spermatophyta</taxon>
        <taxon>Magnoliopsida</taxon>
        <taxon>Ranunculales</taxon>
        <taxon>Papaveraceae</taxon>
        <taxon>Papaveroideae</taxon>
        <taxon>Papaver</taxon>
    </lineage>
</organism>
<dbReference type="InterPro" id="IPR007685">
    <property type="entry name" value="RelA_SpoT"/>
</dbReference>
<evidence type="ECO:0000313" key="7">
    <source>
        <dbReference type="EMBL" id="RZC48197.1"/>
    </source>
</evidence>
<evidence type="ECO:0000256" key="5">
    <source>
        <dbReference type="SAM" id="MobiDB-lite"/>
    </source>
</evidence>
<dbReference type="PROSITE" id="PS51831">
    <property type="entry name" value="HD"/>
    <property type="match status" value="1"/>
</dbReference>
<dbReference type="SUPFAM" id="SSF109604">
    <property type="entry name" value="HD-domain/PDEase-like"/>
    <property type="match status" value="1"/>
</dbReference>
<evidence type="ECO:0000256" key="4">
    <source>
        <dbReference type="ARBA" id="ARBA00023134"/>
    </source>
</evidence>
<dbReference type="GO" id="GO:0005525">
    <property type="term" value="F:GTP binding"/>
    <property type="evidence" value="ECO:0007669"/>
    <property type="project" value="UniProtKB-KW"/>
</dbReference>
<dbReference type="Pfam" id="PF13328">
    <property type="entry name" value="HD_4"/>
    <property type="match status" value="1"/>
</dbReference>
<dbReference type="Gene3D" id="1.10.3210.10">
    <property type="entry name" value="Hypothetical protein af1432"/>
    <property type="match status" value="1"/>
</dbReference>
<proteinExistence type="inferred from homology"/>
<dbReference type="InterPro" id="IPR006674">
    <property type="entry name" value="HD_domain"/>
</dbReference>
<dbReference type="STRING" id="3469.A0A4Y7IH09"/>
<dbReference type="FunFam" id="1.10.3210.10:FF:000001">
    <property type="entry name" value="GTP pyrophosphokinase RelA"/>
    <property type="match status" value="1"/>
</dbReference>
<dbReference type="CDD" id="cd00077">
    <property type="entry name" value="HDc"/>
    <property type="match status" value="1"/>
</dbReference>
<dbReference type="InterPro" id="IPR056011">
    <property type="entry name" value="DUF7589"/>
</dbReference>
<feature type="domain" description="HD" evidence="6">
    <location>
        <begin position="210"/>
        <end position="326"/>
    </location>
</feature>
<dbReference type="Pfam" id="PF02824">
    <property type="entry name" value="TGS"/>
    <property type="match status" value="1"/>
</dbReference>
<keyword evidence="4" id="KW-0342">GTP-binding</keyword>
<evidence type="ECO:0000256" key="2">
    <source>
        <dbReference type="ARBA" id="ARBA00013251"/>
    </source>
</evidence>
<dbReference type="InterPro" id="IPR003607">
    <property type="entry name" value="HD/PDEase_dom"/>
</dbReference>
<dbReference type="Pfam" id="PF24500">
    <property type="entry name" value="DUF7589"/>
    <property type="match status" value="1"/>
</dbReference>
<dbReference type="Gene3D" id="3.10.20.30">
    <property type="match status" value="1"/>
</dbReference>
<dbReference type="PANTHER" id="PTHR21262:SF31">
    <property type="entry name" value="GTP PYROPHOSPHOKINASE"/>
    <property type="match status" value="1"/>
</dbReference>
<dbReference type="Proteomes" id="UP000316621">
    <property type="component" value="Chromosome 1"/>
</dbReference>
<feature type="compositionally biased region" description="Acidic residues" evidence="5">
    <location>
        <begin position="657"/>
        <end position="667"/>
    </location>
</feature>
<accession>A0A4Y7IH09</accession>
<dbReference type="GO" id="GO:0009507">
    <property type="term" value="C:chloroplast"/>
    <property type="evidence" value="ECO:0007669"/>
    <property type="project" value="TreeGrafter"/>
</dbReference>
<evidence type="ECO:0000313" key="8">
    <source>
        <dbReference type="Proteomes" id="UP000316621"/>
    </source>
</evidence>
<keyword evidence="4" id="KW-0547">Nucleotide-binding</keyword>
<dbReference type="InterPro" id="IPR004095">
    <property type="entry name" value="TGS"/>
</dbReference>
<evidence type="ECO:0000256" key="3">
    <source>
        <dbReference type="ARBA" id="ARBA00023016"/>
    </source>
</evidence>
<keyword evidence="3" id="KW-0346">Stress response</keyword>
<reference evidence="7 8" key="1">
    <citation type="journal article" date="2018" name="Science">
        <title>The opium poppy genome and morphinan production.</title>
        <authorList>
            <person name="Guo L."/>
            <person name="Winzer T."/>
            <person name="Yang X."/>
            <person name="Li Y."/>
            <person name="Ning Z."/>
            <person name="He Z."/>
            <person name="Teodor R."/>
            <person name="Lu Y."/>
            <person name="Bowser T.A."/>
            <person name="Graham I.A."/>
            <person name="Ye K."/>
        </authorList>
    </citation>
    <scope>NUCLEOTIDE SEQUENCE [LARGE SCALE GENOMIC DNA]</scope>
    <source>
        <strain evidence="8">cv. HN1</strain>
        <tissue evidence="7">Leaves</tissue>
    </source>
</reference>
<dbReference type="FunFam" id="3.30.460.10:FF:000030">
    <property type="entry name" value="Putative GTP diphosphokinase RSH2 chloroplastic"/>
    <property type="match status" value="1"/>
</dbReference>
<dbReference type="GO" id="GO:0015969">
    <property type="term" value="P:guanosine tetraphosphate metabolic process"/>
    <property type="evidence" value="ECO:0007669"/>
    <property type="project" value="InterPro"/>
</dbReference>
<feature type="region of interest" description="Disordered" evidence="5">
    <location>
        <begin position="636"/>
        <end position="667"/>
    </location>
</feature>
<dbReference type="SUPFAM" id="SSF81301">
    <property type="entry name" value="Nucleotidyltransferase"/>
    <property type="match status" value="1"/>
</dbReference>
<dbReference type="CDD" id="cd05399">
    <property type="entry name" value="NT_Rel-Spo_like"/>
    <property type="match status" value="1"/>
</dbReference>
<dbReference type="AlphaFoldDB" id="A0A4Y7IH09"/>
<protein>
    <recommendedName>
        <fullName evidence="2">GTP diphosphokinase</fullName>
        <ecNumber evidence="2">2.7.6.5</ecNumber>
    </recommendedName>
</protein>
<dbReference type="Gramene" id="RZC48197">
    <property type="protein sequence ID" value="RZC48197"/>
    <property type="gene ID" value="C5167_041147"/>
</dbReference>
<name>A0A4Y7IH09_PAPSO</name>
<keyword evidence="8" id="KW-1185">Reference proteome</keyword>
<dbReference type="OMA" id="HIGQFRK"/>
<dbReference type="EMBL" id="CM010715">
    <property type="protein sequence ID" value="RZC48197.1"/>
    <property type="molecule type" value="Genomic_DNA"/>
</dbReference>
<comment type="similarity">
    <text evidence="1">Belongs to the RelA/SpoT family.</text>
</comment>
<dbReference type="InterPro" id="IPR043519">
    <property type="entry name" value="NT_sf"/>
</dbReference>
<evidence type="ECO:0000256" key="1">
    <source>
        <dbReference type="ARBA" id="ARBA00007476"/>
    </source>
</evidence>
<gene>
    <name evidence="7" type="ORF">C5167_041147</name>
</gene>
<dbReference type="SMART" id="SM00954">
    <property type="entry name" value="RelA_SpoT"/>
    <property type="match status" value="1"/>
</dbReference>
<sequence>MFSPLLRQNTNPSRIKMILFLPKNPPLPLSLPHDHGNFVIGGRRMRRRRRNSSLIVSSALNPLLFTSSTGNLIAAAAATGTSSSAVASAAHAAVGSAMAQVAVTAVACLSGACLSTKVDFLWPKLQDQPGLNENDHHITFEFQNEKSIELLILVDEHTPKTTWSCSADVLILDGVDVTGYPIFMDEKVRKAIEFARKAHLGQMRKTGDPYLTHCIHTGRILAALIPSHGKRAIDTVVAGILHDVIDDTCESIHTIEEEFGADVAKLVSSVSKLSYINQLLRRRRRNNLNQGVLGPGEANSLRVMLLGMVDDPRVVLIKLADRLHNMRTIHALSSPKAQAVAQETLAVWCSLASRLGVWALKAELEDLCFAVLQVADPENPQTFRQMRAELASMWKPGNRPRNLRRVLAKSDLVEPLDKSVIVTDLDVSVASEEDLASMKDLLEAVLPFDLLQNREKRTKFLYDVSKGSQTKPKVVSDASVALASLALCEEALEQELLISTSYVPGMEVTLSSRLKSLYSIYSKMKRKDVDIKKIYDARALRVVVGDKNGRLHGAAVTCCYNILDIVHGLWTPIDGEFDDYIVNPKNSGYQSLHTAIQGPDRSPLEVQIRTQTMHEHAEYGLAAHWLYKESENKVPQSAPIHVPKADTSPFQSKRVEDETETNDDNDDELCKYRSLKKGHPVLRIEGSHLLASVIVSVDNGGRELLVAVSFGLGASEAVADRRSSFQIKRWEAYANLHKKVSDQWWFAPGHGDLCTCLEKYVLCKDGIYHKQDQFDRLRPTFIQVIDLTEKEELEYWTVVSAVLEGKQVSSIPVSSSFSERLTSKSLISSPIETSVNNKVRLLREMLQWEEQVKFEAGGGLIRTKNDSGKSAVLCEVAIVCWPNGDIMRMRSGSTAADIAIRVGLEGKLVLVNGQLALPHTELRDGDIVEVKTLKS</sequence>
<dbReference type="GO" id="GO:0008728">
    <property type="term" value="F:GTP diphosphokinase activity"/>
    <property type="evidence" value="ECO:0007669"/>
    <property type="project" value="UniProtKB-EC"/>
</dbReference>
<dbReference type="PANTHER" id="PTHR21262">
    <property type="entry name" value="GUANOSINE-3',5'-BIS DIPHOSPHATE 3'-PYROPHOSPHOHYDROLASE"/>
    <property type="match status" value="1"/>
</dbReference>
<dbReference type="InterPro" id="IPR012675">
    <property type="entry name" value="Beta-grasp_dom_sf"/>
</dbReference>
<dbReference type="Gene3D" id="3.30.460.10">
    <property type="entry name" value="Beta Polymerase, domain 2"/>
    <property type="match status" value="1"/>
</dbReference>
<dbReference type="SMART" id="SM00471">
    <property type="entry name" value="HDc"/>
    <property type="match status" value="1"/>
</dbReference>
<evidence type="ECO:0000259" key="6">
    <source>
        <dbReference type="PROSITE" id="PS51831"/>
    </source>
</evidence>
<dbReference type="Pfam" id="PF04607">
    <property type="entry name" value="RelA_SpoT"/>
    <property type="match status" value="1"/>
</dbReference>
<dbReference type="EC" id="2.7.6.5" evidence="2"/>